<dbReference type="PANTHER" id="PTHR39335:SF1">
    <property type="entry name" value="BLL4220 PROTEIN"/>
    <property type="match status" value="1"/>
</dbReference>
<dbReference type="Proteomes" id="UP000547011">
    <property type="component" value="Unassembled WGS sequence"/>
</dbReference>
<dbReference type="Pfam" id="PF03640">
    <property type="entry name" value="Lipoprotein_15"/>
    <property type="match status" value="2"/>
</dbReference>
<feature type="signal peptide" evidence="1">
    <location>
        <begin position="1"/>
        <end position="22"/>
    </location>
</feature>
<dbReference type="AlphaFoldDB" id="A0A7W6NBI7"/>
<dbReference type="PIRSF" id="PIRSF029720">
    <property type="entry name" value="UCP029720"/>
    <property type="match status" value="1"/>
</dbReference>
<dbReference type="InterPro" id="IPR014558">
    <property type="entry name" value="UCP029720"/>
</dbReference>
<keyword evidence="2" id="KW-0449">Lipoprotein</keyword>
<dbReference type="InterPro" id="IPR005297">
    <property type="entry name" value="Lipoprotein_repeat"/>
</dbReference>
<reference evidence="2 3" key="1">
    <citation type="submission" date="2020-08" db="EMBL/GenBank/DDBJ databases">
        <title>Genomic Encyclopedia of Type Strains, Phase IV (KMG-IV): sequencing the most valuable type-strain genomes for metagenomic binning, comparative biology and taxonomic classification.</title>
        <authorList>
            <person name="Goeker M."/>
        </authorList>
    </citation>
    <scope>NUCLEOTIDE SEQUENCE [LARGE SCALE GENOMIC DNA]</scope>
    <source>
        <strain evidence="2 3">DSM 23447</strain>
    </source>
</reference>
<proteinExistence type="predicted"/>
<evidence type="ECO:0000313" key="2">
    <source>
        <dbReference type="EMBL" id="MBB4052614.1"/>
    </source>
</evidence>
<keyword evidence="3" id="KW-1185">Reference proteome</keyword>
<comment type="caution">
    <text evidence="2">The sequence shown here is derived from an EMBL/GenBank/DDBJ whole genome shotgun (WGS) entry which is preliminary data.</text>
</comment>
<accession>A0A7W6NBI7</accession>
<protein>
    <submittedName>
        <fullName evidence="2">Putative lipoprotein with Yx(FWY)xxD motif</fullName>
    </submittedName>
</protein>
<keyword evidence="1" id="KW-0732">Signal</keyword>
<evidence type="ECO:0000256" key="1">
    <source>
        <dbReference type="SAM" id="SignalP"/>
    </source>
</evidence>
<dbReference type="EMBL" id="JACIEW010000005">
    <property type="protein sequence ID" value="MBB4052614.1"/>
    <property type="molecule type" value="Genomic_DNA"/>
</dbReference>
<dbReference type="PANTHER" id="PTHR39335">
    <property type="entry name" value="BLL4220 PROTEIN"/>
    <property type="match status" value="1"/>
</dbReference>
<dbReference type="RefSeq" id="WP_183311329.1">
    <property type="nucleotide sequence ID" value="NZ_JACIEW010000005.1"/>
</dbReference>
<name>A0A7W6NBI7_9HYPH</name>
<organism evidence="2 3">
    <name type="scientific">Devosia subaequoris</name>
    <dbReference type="NCBI Taxonomy" id="395930"/>
    <lineage>
        <taxon>Bacteria</taxon>
        <taxon>Pseudomonadati</taxon>
        <taxon>Pseudomonadota</taxon>
        <taxon>Alphaproteobacteria</taxon>
        <taxon>Hyphomicrobiales</taxon>
        <taxon>Devosiaceae</taxon>
        <taxon>Devosia</taxon>
    </lineage>
</organism>
<sequence>MQFRSLLAGAAALALFSTPILAAEYLDGAVMSTDIEGQMVLTDANGMTLYIFDKDEPGVSNCYDTCAEKWPPLFADDAATAEGDFSIVERTDGTRMWAYKDMPLYYWVEDMNPGDTTGDGVGGVWHLAIE</sequence>
<gene>
    <name evidence="2" type="ORF">GGR20_002262</name>
</gene>
<dbReference type="GO" id="GO:0043448">
    <property type="term" value="P:alkane catabolic process"/>
    <property type="evidence" value="ECO:0007669"/>
    <property type="project" value="TreeGrafter"/>
</dbReference>
<evidence type="ECO:0000313" key="3">
    <source>
        <dbReference type="Proteomes" id="UP000547011"/>
    </source>
</evidence>
<feature type="chain" id="PRO_5031315809" evidence="1">
    <location>
        <begin position="23"/>
        <end position="130"/>
    </location>
</feature>